<keyword evidence="2" id="KW-1185">Reference proteome</keyword>
<evidence type="ECO:0000313" key="1">
    <source>
        <dbReference type="EMBL" id="MFD2599809.1"/>
    </source>
</evidence>
<comment type="caution">
    <text evidence="1">The sequence shown here is derived from an EMBL/GenBank/DDBJ whole genome shotgun (WGS) entry which is preliminary data.</text>
</comment>
<organism evidence="1 2">
    <name type="scientific">Sphingobacterium corticis</name>
    <dbReference type="NCBI Taxonomy" id="1812823"/>
    <lineage>
        <taxon>Bacteria</taxon>
        <taxon>Pseudomonadati</taxon>
        <taxon>Bacteroidota</taxon>
        <taxon>Sphingobacteriia</taxon>
        <taxon>Sphingobacteriales</taxon>
        <taxon>Sphingobacteriaceae</taxon>
        <taxon>Sphingobacterium</taxon>
    </lineage>
</organism>
<dbReference type="EMBL" id="JBHUMA010000006">
    <property type="protein sequence ID" value="MFD2599809.1"/>
    <property type="molecule type" value="Genomic_DNA"/>
</dbReference>
<dbReference type="RefSeq" id="WP_380869933.1">
    <property type="nucleotide sequence ID" value="NZ_JBHUMA010000006.1"/>
</dbReference>
<protein>
    <submittedName>
        <fullName evidence="1">Uncharacterized protein</fullName>
    </submittedName>
</protein>
<evidence type="ECO:0000313" key="2">
    <source>
        <dbReference type="Proteomes" id="UP001597393"/>
    </source>
</evidence>
<dbReference type="Proteomes" id="UP001597393">
    <property type="component" value="Unassembled WGS sequence"/>
</dbReference>
<gene>
    <name evidence="1" type="ORF">ACFSQ3_12690</name>
</gene>
<name>A0ABW5NLS2_9SPHI</name>
<reference evidence="2" key="1">
    <citation type="journal article" date="2019" name="Int. J. Syst. Evol. Microbiol.">
        <title>The Global Catalogue of Microorganisms (GCM) 10K type strain sequencing project: providing services to taxonomists for standard genome sequencing and annotation.</title>
        <authorList>
            <consortium name="The Broad Institute Genomics Platform"/>
            <consortium name="The Broad Institute Genome Sequencing Center for Infectious Disease"/>
            <person name="Wu L."/>
            <person name="Ma J."/>
        </authorList>
    </citation>
    <scope>NUCLEOTIDE SEQUENCE [LARGE SCALE GENOMIC DNA]</scope>
    <source>
        <strain evidence="2">KCTC 42248</strain>
    </source>
</reference>
<sequence>MSTIHYFDANNSSMGSLGNLEKTINLQHLLETSLPERTPQWIADFLENIDECNLQLAEPEVAAANDGYAYMNVKTVDPETNFKAFVIRQSLKTILANGFGLVVNAHKEQPDWVFSHGDLLNLYLNDEFYTDESIFSEHGKDFVLPKDEKVLIGQPSEQILPKETRQHIREFLSYSGIRDAKVMLMVRNPENEDLVSQDLVFNITPKMFATQEAYIQVMNTLAWFLPRHYSIVGIDESSVDSGFDSI</sequence>
<proteinExistence type="predicted"/>
<accession>A0ABW5NLS2</accession>